<proteinExistence type="inferred from homology"/>
<evidence type="ECO:0000256" key="5">
    <source>
        <dbReference type="ARBA" id="ARBA00023077"/>
    </source>
</evidence>
<reference evidence="14" key="1">
    <citation type="submission" date="2018-06" db="EMBL/GenBank/DDBJ databases">
        <authorList>
            <person name="Cea G.-C."/>
            <person name="William W."/>
        </authorList>
    </citation>
    <scope>NUCLEOTIDE SEQUENCE [LARGE SCALE GENOMIC DNA]</scope>
    <source>
        <strain evidence="14">DB21MT-2</strain>
    </source>
</reference>
<evidence type="ECO:0000313" key="14">
    <source>
        <dbReference type="Proteomes" id="UP000250123"/>
    </source>
</evidence>
<feature type="chain" id="PRO_5016328242" evidence="10">
    <location>
        <begin position="38"/>
        <end position="876"/>
    </location>
</feature>
<keyword evidence="2 8" id="KW-0813">Transport</keyword>
<evidence type="ECO:0000313" key="13">
    <source>
        <dbReference type="EMBL" id="SQH76553.1"/>
    </source>
</evidence>
<feature type="domain" description="TonB-dependent receptor plug" evidence="12">
    <location>
        <begin position="59"/>
        <end position="172"/>
    </location>
</feature>
<dbReference type="PANTHER" id="PTHR47234">
    <property type="match status" value="1"/>
</dbReference>
<evidence type="ECO:0000256" key="9">
    <source>
        <dbReference type="RuleBase" id="RU003357"/>
    </source>
</evidence>
<evidence type="ECO:0000256" key="6">
    <source>
        <dbReference type="ARBA" id="ARBA00023136"/>
    </source>
</evidence>
<dbReference type="InterPro" id="IPR037066">
    <property type="entry name" value="Plug_dom_sf"/>
</dbReference>
<keyword evidence="7 8" id="KW-0998">Cell outer membrane</keyword>
<evidence type="ECO:0000256" key="2">
    <source>
        <dbReference type="ARBA" id="ARBA00022448"/>
    </source>
</evidence>
<feature type="domain" description="TonB-dependent receptor-like beta-barrel" evidence="11">
    <location>
        <begin position="342"/>
        <end position="840"/>
    </location>
</feature>
<dbReference type="Pfam" id="PF07715">
    <property type="entry name" value="Plug"/>
    <property type="match status" value="1"/>
</dbReference>
<dbReference type="AlphaFoldDB" id="A0A330M532"/>
<keyword evidence="13" id="KW-0675">Receptor</keyword>
<dbReference type="KEGG" id="sbk:SHEWBE_2590"/>
<evidence type="ECO:0000259" key="11">
    <source>
        <dbReference type="Pfam" id="PF00593"/>
    </source>
</evidence>
<dbReference type="Gene3D" id="2.40.170.20">
    <property type="entry name" value="TonB-dependent receptor, beta-barrel domain"/>
    <property type="match status" value="1"/>
</dbReference>
<dbReference type="EMBL" id="LS483452">
    <property type="protein sequence ID" value="SQH76553.1"/>
    <property type="molecule type" value="Genomic_DNA"/>
</dbReference>
<keyword evidence="6 8" id="KW-0472">Membrane</keyword>
<evidence type="ECO:0000256" key="3">
    <source>
        <dbReference type="ARBA" id="ARBA00022452"/>
    </source>
</evidence>
<keyword evidence="4 8" id="KW-0812">Transmembrane</keyword>
<keyword evidence="10" id="KW-0732">Signal</keyword>
<evidence type="ECO:0000256" key="1">
    <source>
        <dbReference type="ARBA" id="ARBA00004571"/>
    </source>
</evidence>
<dbReference type="PANTHER" id="PTHR47234:SF2">
    <property type="entry name" value="TONB-DEPENDENT RECEPTOR"/>
    <property type="match status" value="1"/>
</dbReference>
<dbReference type="Pfam" id="PF00593">
    <property type="entry name" value="TonB_dep_Rec_b-barrel"/>
    <property type="match status" value="1"/>
</dbReference>
<dbReference type="InterPro" id="IPR012910">
    <property type="entry name" value="Plug_dom"/>
</dbReference>
<evidence type="ECO:0000256" key="8">
    <source>
        <dbReference type="PROSITE-ProRule" id="PRU01360"/>
    </source>
</evidence>
<dbReference type="Proteomes" id="UP000250123">
    <property type="component" value="Chromosome SHEWBE"/>
</dbReference>
<keyword evidence="3 8" id="KW-1134">Transmembrane beta strand</keyword>
<protein>
    <submittedName>
        <fullName evidence="13">TonB-dependent receptor</fullName>
    </submittedName>
</protein>
<dbReference type="GO" id="GO:0009279">
    <property type="term" value="C:cell outer membrane"/>
    <property type="evidence" value="ECO:0007669"/>
    <property type="project" value="UniProtKB-SubCell"/>
</dbReference>
<comment type="similarity">
    <text evidence="8 9">Belongs to the TonB-dependent receptor family.</text>
</comment>
<dbReference type="InterPro" id="IPR000531">
    <property type="entry name" value="Beta-barrel_TonB"/>
</dbReference>
<dbReference type="SUPFAM" id="SSF56935">
    <property type="entry name" value="Porins"/>
    <property type="match status" value="1"/>
</dbReference>
<dbReference type="PROSITE" id="PS52016">
    <property type="entry name" value="TONB_DEPENDENT_REC_3"/>
    <property type="match status" value="1"/>
</dbReference>
<gene>
    <name evidence="13" type="ORF">SHEWBE_2590</name>
</gene>
<dbReference type="InterPro" id="IPR039426">
    <property type="entry name" value="TonB-dep_rcpt-like"/>
</dbReference>
<evidence type="ECO:0000256" key="7">
    <source>
        <dbReference type="ARBA" id="ARBA00023237"/>
    </source>
</evidence>
<organism evidence="13 14">
    <name type="scientific">Shewanella benthica</name>
    <dbReference type="NCBI Taxonomy" id="43661"/>
    <lineage>
        <taxon>Bacteria</taxon>
        <taxon>Pseudomonadati</taxon>
        <taxon>Pseudomonadota</taxon>
        <taxon>Gammaproteobacteria</taxon>
        <taxon>Alteromonadales</taxon>
        <taxon>Shewanellaceae</taxon>
        <taxon>Shewanella</taxon>
    </lineage>
</organism>
<dbReference type="Gene3D" id="2.170.130.10">
    <property type="entry name" value="TonB-dependent receptor, plug domain"/>
    <property type="match status" value="1"/>
</dbReference>
<dbReference type="RefSeq" id="WP_231926599.1">
    <property type="nucleotide sequence ID" value="NZ_LS483452.1"/>
</dbReference>
<dbReference type="InterPro" id="IPR036942">
    <property type="entry name" value="Beta-barrel_TonB_sf"/>
</dbReference>
<keyword evidence="5 9" id="KW-0798">TonB box</keyword>
<evidence type="ECO:0000259" key="12">
    <source>
        <dbReference type="Pfam" id="PF07715"/>
    </source>
</evidence>
<comment type="subcellular location">
    <subcellularLocation>
        <location evidence="1 8">Cell outer membrane</location>
        <topology evidence="1 8">Multi-pass membrane protein</topology>
    </subcellularLocation>
</comment>
<name>A0A330M532_9GAMM</name>
<sequence>MIRTSLHSSSKLSQAIKLGLIASAATTAFTVSNTAYAQEETANVERIAVTGSRIQRTDMETASPVTVIDADAIKASGATSIDEILQKMTATGGAMTNPGVNNGSQGGASINLRGLGSQRTLVLVNSRRMVNSGTGAASTVDLNTIPVSMIKRVEVLKDGASAVYGSDAVAGVINIILKDDFEGLELNVQTGISGQGDAEETSFDLTTGGSFERGNVVMGIQYMKRGSASQGDRGFSECPLVEDNGELVCAGSSYSENGHLYGPDGDYQGNPDGSWSEYDPIGDAYNYSADSYLYTPMERLNFTALATFELNDDMTLFTETMYSKRWSEQQMAPQPIYTEFAYDSDWDDGSLTDEFGIEDGEMLAYKRRLTEVGPREYSQVVDTARVVVGIEGMLESGWVWDTSINYGRNDSVDRLANLVNMGSLDEDIANGDFNPLDQASWSAENMEGYTYTEQNTGGSEMLIVSGNLSGEIMEMPAGYLGFASGVEHRKEKAWFIPDSLTAQGLANDPKVDPTEGEYDVNEAYIELAIPLLADLPLAQQVDISAAVRYFDYSTFGDDLTWKLGLTWRMTDDLMLRSVASTAFRAPSVDELYSGNSTSFDNITHPVTGEKRYQAEITRGGNENLTPEEADTFTVGFVYAPSYLDGFSVTADYYDIAITNSIALVDSNYIAEQCMDSSGTPINGGTELCQSADIQFDPLSGKISFNNQLQNIGAENTSGVDINLVYTFDALGLDWKTSLDTTILLKNESEISGQVIDYAGVITSGMGGFAKYKSNFDLGVQGDDWSVNYQARYISSMDSYGCLSEGAECLAPTTGSILYHDVSGSYFFNNGVQLSLGINNLFDEEPPYYSDNNDANTDPYTYDTLGRYFYLQASIKL</sequence>
<dbReference type="CDD" id="cd01347">
    <property type="entry name" value="ligand_gated_channel"/>
    <property type="match status" value="1"/>
</dbReference>
<feature type="signal peptide" evidence="10">
    <location>
        <begin position="1"/>
        <end position="37"/>
    </location>
</feature>
<evidence type="ECO:0000256" key="4">
    <source>
        <dbReference type="ARBA" id="ARBA00022692"/>
    </source>
</evidence>
<evidence type="ECO:0000256" key="10">
    <source>
        <dbReference type="SAM" id="SignalP"/>
    </source>
</evidence>
<accession>A0A330M532</accession>